<dbReference type="VEuPathDB" id="FungiDB:CAGL0F07975g"/>
<dbReference type="VEuPathDB" id="FungiDB:GVI51_F07535"/>
<comment type="caution">
    <text evidence="2">The sequence shown here is derived from an EMBL/GenBank/DDBJ whole genome shotgun (WGS) entry which is preliminary data.</text>
</comment>
<dbReference type="AlphaFoldDB" id="A0A0W0DG63"/>
<accession>A0A0W0DG63</accession>
<feature type="compositionally biased region" description="Low complexity" evidence="1">
    <location>
        <begin position="726"/>
        <end position="741"/>
    </location>
</feature>
<dbReference type="VEuPathDB" id="FungiDB:B1J91_F07975g"/>
<dbReference type="EMBL" id="LLZZ01000141">
    <property type="protein sequence ID" value="KTB00049.1"/>
    <property type="molecule type" value="Genomic_DNA"/>
</dbReference>
<gene>
    <name evidence="2" type="ORF">AO440_001435</name>
</gene>
<reference evidence="2 3" key="1">
    <citation type="submission" date="2015-10" db="EMBL/GenBank/DDBJ databases">
        <title>Draft genomes sequences of Candida glabrata isolates 1A, 1B, 2A, 2B, 3A and 3B.</title>
        <authorList>
            <person name="Haavelsrud O.E."/>
            <person name="Gaustad P."/>
        </authorList>
    </citation>
    <scope>NUCLEOTIDE SEQUENCE [LARGE SCALE GENOMIC DNA]</scope>
    <source>
        <strain evidence="2">910700640</strain>
    </source>
</reference>
<dbReference type="VEuPathDB" id="FungiDB:GWK60_F07513"/>
<protein>
    <submittedName>
        <fullName evidence="2">Uncharacterized protein</fullName>
    </submittedName>
</protein>
<dbReference type="Proteomes" id="UP000054886">
    <property type="component" value="Unassembled WGS sequence"/>
</dbReference>
<feature type="region of interest" description="Disordered" evidence="1">
    <location>
        <begin position="368"/>
        <end position="403"/>
    </location>
</feature>
<sequence>MSTSTSYARHISFDDLAPSLIDDQAKIIRETSQHIGFYNHFIKVPPQYNPAYRNAVGSGDASPLRQQNHELDSRKLTSKLDGMHLAPRGRSALGTSNRSRSVSPFIHSPKVTNAPRLPPPPEQKILKMKEIKVDEPVEIEDIDISDVDPNLEKHIKKVTESNTQTNSGSNHGYTQNAFSNLNELEDRIDVKNNKTSQPPVGEEKKRSKSFAGMTDAELAQLEDFYTSQARSTSVSNQMNNFDFGKQIPVFFDDSKKNNNVNANLALESLAAIYPTRPTITYKSMSLNSQHPEYTAFMKKMRKHVPCREKEHTIDYRTIMCYISGRRYTWSSVDWYIENVAADGDHLVIVSRVPEFEKELETLCNQEKRKSKLQQRNSDRSDRISVYSESHTLSSTPSSDPDAVTPSTIGFRAEAIRDRAREVCRELLDYYAYRLKDKITKITVEIVKSDSTKDAITGAAGVYAPNFQIISTVSTNTQIKFRNGNVKLPFFVLKHYPMPTFLIPFEFIDPSLLDKDYLSPESHGSVKVSYVDDYERVDLDSRLTWLDQVIKKTTKNPYAQNSDKPIDPICDSDSEAESVASFTGDLPIQDKKRYEEFEHLGYVMPAPMRQLLAKRSKLVYDIDGKRLAPDNTSRGSGRSSRLYLNDGGMYRVKSMVDSVQTSETDGENDRSKMNQNTLNNTGIRKVKSSGGPIFLTPPMPGSTNRPPKGRKHSDTSLKKAKSHDPTSKSSTPLSLPRASSNGKSKKTDSSKNSSSSSSKKSIGSMFKKVFW</sequence>
<feature type="compositionally biased region" description="Polar residues" evidence="1">
    <location>
        <begin position="93"/>
        <end position="102"/>
    </location>
</feature>
<proteinExistence type="predicted"/>
<dbReference type="OMA" id="WSSVDWY"/>
<feature type="region of interest" description="Disordered" evidence="1">
    <location>
        <begin position="656"/>
        <end position="770"/>
    </location>
</feature>
<dbReference type="PhylomeDB" id="A0A0W0DG63"/>
<feature type="compositionally biased region" description="Basic and acidic residues" evidence="1">
    <location>
        <begin position="711"/>
        <end position="725"/>
    </location>
</feature>
<dbReference type="VEuPathDB" id="FungiDB:GW608_F07513"/>
<feature type="compositionally biased region" description="Polar residues" evidence="1">
    <location>
        <begin position="672"/>
        <end position="681"/>
    </location>
</feature>
<feature type="region of interest" description="Disordered" evidence="1">
    <location>
        <begin position="85"/>
        <end position="122"/>
    </location>
</feature>
<name>A0A0W0DG63_CANGB</name>
<dbReference type="GO" id="GO:0032126">
    <property type="term" value="C:eisosome"/>
    <property type="evidence" value="ECO:0007669"/>
    <property type="project" value="EnsemblFungi"/>
</dbReference>
<feature type="compositionally biased region" description="Low complexity" evidence="1">
    <location>
        <begin position="387"/>
        <end position="401"/>
    </location>
</feature>
<evidence type="ECO:0000256" key="1">
    <source>
        <dbReference type="SAM" id="MobiDB-lite"/>
    </source>
</evidence>
<organism evidence="2 3">
    <name type="scientific">Candida glabrata</name>
    <name type="common">Yeast</name>
    <name type="synonym">Torulopsis glabrata</name>
    <dbReference type="NCBI Taxonomy" id="5478"/>
    <lineage>
        <taxon>Eukaryota</taxon>
        <taxon>Fungi</taxon>
        <taxon>Dikarya</taxon>
        <taxon>Ascomycota</taxon>
        <taxon>Saccharomycotina</taxon>
        <taxon>Saccharomycetes</taxon>
        <taxon>Saccharomycetales</taxon>
        <taxon>Saccharomycetaceae</taxon>
        <taxon>Nakaseomyces</taxon>
    </lineage>
</organism>
<evidence type="ECO:0000313" key="2">
    <source>
        <dbReference type="EMBL" id="KTB00049.1"/>
    </source>
</evidence>
<evidence type="ECO:0000313" key="3">
    <source>
        <dbReference type="Proteomes" id="UP000054886"/>
    </source>
</evidence>
<feature type="compositionally biased region" description="Low complexity" evidence="1">
    <location>
        <begin position="749"/>
        <end position="770"/>
    </location>
</feature>